<gene>
    <name evidence="2" type="primary">pilM</name>
    <name evidence="2" type="ORF">OTERR_03190</name>
</gene>
<dbReference type="SUPFAM" id="SSF53067">
    <property type="entry name" value="Actin-like ATPase domain"/>
    <property type="match status" value="2"/>
</dbReference>
<organism evidence="2 3">
    <name type="scientific">Oryzomicrobium terrae</name>
    <dbReference type="NCBI Taxonomy" id="1735038"/>
    <lineage>
        <taxon>Bacteria</taxon>
        <taxon>Pseudomonadati</taxon>
        <taxon>Pseudomonadota</taxon>
        <taxon>Betaproteobacteria</taxon>
        <taxon>Rhodocyclales</taxon>
        <taxon>Rhodocyclaceae</taxon>
        <taxon>Oryzomicrobium</taxon>
    </lineage>
</organism>
<sequence>MIGLDISSSAVKMVELSALGKGDFRVERYAIEPLPKDVVADGNIVNLEAVSDTVKKTWRRLNTSARNVAMALPAAAVITKKIIVPAGQREEELEVLVESEANQYIPFALDEVNLDFQVIGEAPSSPDEVEVLIAASRKEKVEDRVAVAESAGLKPVVMDVESYATLAAFSFVEHQLPDAGHNQIIALVDVGANVTNLTVLRNGQPVYTREQAFGGSQLSLDISRHYGMPLDEAEAAKRAGTLPDDYESELLRPFVENLALEVSRALQFFFTSTQYSQVHQIILAGGCAVIPGVDETVAARTQVSTQVANPFAGMPVSDKVRAKNLANDAPALLVACGLAMRRFDA</sequence>
<evidence type="ECO:0000313" key="2">
    <source>
        <dbReference type="EMBL" id="QEL63795.1"/>
    </source>
</evidence>
<dbReference type="AlphaFoldDB" id="A0A5C1E578"/>
<dbReference type="PANTHER" id="PTHR32432:SF3">
    <property type="entry name" value="ETHANOLAMINE UTILIZATION PROTEIN EUTJ"/>
    <property type="match status" value="1"/>
</dbReference>
<protein>
    <submittedName>
        <fullName evidence="2">Type IV pilus assembly protein PilM</fullName>
    </submittedName>
</protein>
<dbReference type="GO" id="GO:0051301">
    <property type="term" value="P:cell division"/>
    <property type="evidence" value="ECO:0007669"/>
    <property type="project" value="InterPro"/>
</dbReference>
<dbReference type="InterPro" id="IPR003494">
    <property type="entry name" value="SHS2_FtsA"/>
</dbReference>
<dbReference type="EMBL" id="CP022579">
    <property type="protein sequence ID" value="QEL63795.1"/>
    <property type="molecule type" value="Genomic_DNA"/>
</dbReference>
<dbReference type="RefSeq" id="WP_425466020.1">
    <property type="nucleotide sequence ID" value="NZ_CP022579.1"/>
</dbReference>
<proteinExistence type="predicted"/>
<dbReference type="Pfam" id="PF11104">
    <property type="entry name" value="PilM_2"/>
    <property type="match status" value="1"/>
</dbReference>
<dbReference type="InterPro" id="IPR050696">
    <property type="entry name" value="FtsA/MreB"/>
</dbReference>
<dbReference type="Gene3D" id="3.30.420.40">
    <property type="match status" value="2"/>
</dbReference>
<dbReference type="PANTHER" id="PTHR32432">
    <property type="entry name" value="CELL DIVISION PROTEIN FTSA-RELATED"/>
    <property type="match status" value="1"/>
</dbReference>
<dbReference type="KEGG" id="otr:OTERR_03190"/>
<dbReference type="Gene3D" id="3.30.1490.300">
    <property type="match status" value="1"/>
</dbReference>
<reference evidence="2 3" key="1">
    <citation type="submission" date="2017-07" db="EMBL/GenBank/DDBJ databases">
        <title>Complete genome sequence of Oryzomicrobium terrae TPP412.</title>
        <authorList>
            <person name="Chiu L.-W."/>
            <person name="Lo K.-J."/>
            <person name="Tsai Y.-M."/>
            <person name="Lin S.-S."/>
            <person name="Kuo C.-H."/>
            <person name="Liu C.-T."/>
        </authorList>
    </citation>
    <scope>NUCLEOTIDE SEQUENCE [LARGE SCALE GENOMIC DNA]</scope>
    <source>
        <strain evidence="2 3">TPP412</strain>
    </source>
</reference>
<accession>A0A5C1E578</accession>
<dbReference type="CDD" id="cd24049">
    <property type="entry name" value="ASKHA_NBD_PilM"/>
    <property type="match status" value="1"/>
</dbReference>
<dbReference type="InterPro" id="IPR043129">
    <property type="entry name" value="ATPase_NBD"/>
</dbReference>
<evidence type="ECO:0000313" key="3">
    <source>
        <dbReference type="Proteomes" id="UP000323671"/>
    </source>
</evidence>
<feature type="domain" description="SHS2" evidence="1">
    <location>
        <begin position="1"/>
        <end position="169"/>
    </location>
</feature>
<keyword evidence="3" id="KW-1185">Reference proteome</keyword>
<name>A0A5C1E578_9RHOO</name>
<dbReference type="NCBIfam" id="TIGR01175">
    <property type="entry name" value="pilM"/>
    <property type="match status" value="1"/>
</dbReference>
<dbReference type="SMART" id="SM00842">
    <property type="entry name" value="FtsA"/>
    <property type="match status" value="1"/>
</dbReference>
<evidence type="ECO:0000259" key="1">
    <source>
        <dbReference type="SMART" id="SM00842"/>
    </source>
</evidence>
<dbReference type="PIRSF" id="PIRSF019169">
    <property type="entry name" value="PilM"/>
    <property type="match status" value="1"/>
</dbReference>
<dbReference type="InterPro" id="IPR005883">
    <property type="entry name" value="PilM"/>
</dbReference>
<dbReference type="Proteomes" id="UP000323671">
    <property type="component" value="Chromosome"/>
</dbReference>